<dbReference type="FunFam" id="1.10.510.10:FF:000358">
    <property type="entry name" value="Putative leucine-rich repeat receptor-like serine/threonine-protein kinase"/>
    <property type="match status" value="1"/>
</dbReference>
<keyword evidence="9" id="KW-0808">Transferase</keyword>
<evidence type="ECO:0000256" key="17">
    <source>
        <dbReference type="ARBA" id="ARBA00023136"/>
    </source>
</evidence>
<dbReference type="SUPFAM" id="SSF52058">
    <property type="entry name" value="L domain-like"/>
    <property type="match status" value="2"/>
</dbReference>
<dbReference type="PROSITE" id="PS50011">
    <property type="entry name" value="PROTEIN_KINASE_DOM"/>
    <property type="match status" value="1"/>
</dbReference>
<dbReference type="RefSeq" id="XP_021800497.1">
    <property type="nucleotide sequence ID" value="XM_021944805.1"/>
</dbReference>
<dbReference type="Pfam" id="PF07714">
    <property type="entry name" value="PK_Tyr_Ser-Thr"/>
    <property type="match status" value="1"/>
</dbReference>
<dbReference type="PROSITE" id="PS00107">
    <property type="entry name" value="PROTEIN_KINASE_ATP"/>
    <property type="match status" value="1"/>
</dbReference>
<dbReference type="InterPro" id="IPR003591">
    <property type="entry name" value="Leu-rich_rpt_typical-subtyp"/>
</dbReference>
<keyword evidence="15 22" id="KW-0067">ATP-binding</keyword>
<evidence type="ECO:0000256" key="9">
    <source>
        <dbReference type="ARBA" id="ARBA00022679"/>
    </source>
</evidence>
<dbReference type="GeneID" id="110744789"/>
<dbReference type="GO" id="GO:0005524">
    <property type="term" value="F:ATP binding"/>
    <property type="evidence" value="ECO:0007669"/>
    <property type="project" value="UniProtKB-UniRule"/>
</dbReference>
<evidence type="ECO:0000256" key="24">
    <source>
        <dbReference type="SAM" id="SignalP"/>
    </source>
</evidence>
<dbReference type="SMART" id="SM00220">
    <property type="entry name" value="S_TKc"/>
    <property type="match status" value="1"/>
</dbReference>
<dbReference type="InterPro" id="IPR051809">
    <property type="entry name" value="Plant_receptor-like_S/T_kinase"/>
</dbReference>
<dbReference type="FunFam" id="3.80.10.10:FF:000288">
    <property type="entry name" value="LRR receptor-like serine/threonine-protein kinase EFR"/>
    <property type="match status" value="1"/>
</dbReference>
<dbReference type="PANTHER" id="PTHR27008">
    <property type="entry name" value="OS04G0122200 PROTEIN"/>
    <property type="match status" value="1"/>
</dbReference>
<dbReference type="Pfam" id="PF08263">
    <property type="entry name" value="LRRNT_2"/>
    <property type="match status" value="1"/>
</dbReference>
<evidence type="ECO:0000259" key="25">
    <source>
        <dbReference type="PROSITE" id="PS50011"/>
    </source>
</evidence>
<dbReference type="FunFam" id="3.30.200.20:FF:000432">
    <property type="entry name" value="LRR receptor-like serine/threonine-protein kinase EFR"/>
    <property type="match status" value="1"/>
</dbReference>
<keyword evidence="26" id="KW-1185">Reference proteome</keyword>
<evidence type="ECO:0000256" key="8">
    <source>
        <dbReference type="ARBA" id="ARBA00022614"/>
    </source>
</evidence>
<keyword evidence="5" id="KW-1003">Cell membrane</keyword>
<evidence type="ECO:0000256" key="21">
    <source>
        <dbReference type="ARBA" id="ARBA00048679"/>
    </source>
</evidence>
<dbReference type="InterPro" id="IPR008271">
    <property type="entry name" value="Ser/Thr_kinase_AS"/>
</dbReference>
<evidence type="ECO:0000256" key="4">
    <source>
        <dbReference type="ARBA" id="ARBA00012513"/>
    </source>
</evidence>
<dbReference type="InterPro" id="IPR000719">
    <property type="entry name" value="Prot_kinase_dom"/>
</dbReference>
<name>A0A6P5RCJ8_PRUAV</name>
<evidence type="ECO:0000256" key="23">
    <source>
        <dbReference type="SAM" id="Phobius"/>
    </source>
</evidence>
<dbReference type="Gene3D" id="3.80.10.10">
    <property type="entry name" value="Ribonuclease Inhibitor"/>
    <property type="match status" value="4"/>
</dbReference>
<dbReference type="InterPro" id="IPR017441">
    <property type="entry name" value="Protein_kinase_ATP_BS"/>
</dbReference>
<evidence type="ECO:0000256" key="1">
    <source>
        <dbReference type="ARBA" id="ARBA00004162"/>
    </source>
</evidence>
<evidence type="ECO:0000256" key="16">
    <source>
        <dbReference type="ARBA" id="ARBA00022989"/>
    </source>
</evidence>
<dbReference type="FunFam" id="3.80.10.10:FF:000095">
    <property type="entry name" value="LRR receptor-like serine/threonine-protein kinase GSO1"/>
    <property type="match status" value="1"/>
</dbReference>
<dbReference type="InterPro" id="IPR001245">
    <property type="entry name" value="Ser-Thr/Tyr_kinase_cat_dom"/>
</dbReference>
<evidence type="ECO:0000256" key="2">
    <source>
        <dbReference type="ARBA" id="ARBA00004479"/>
    </source>
</evidence>
<dbReference type="Proteomes" id="UP000515124">
    <property type="component" value="Unplaced"/>
</dbReference>
<dbReference type="KEGG" id="pavi:110744789"/>
<dbReference type="EC" id="2.7.11.1" evidence="4"/>
<comment type="catalytic activity">
    <reaction evidence="20">
        <text>L-threonyl-[protein] + ATP = O-phospho-L-threonyl-[protein] + ADP + H(+)</text>
        <dbReference type="Rhea" id="RHEA:46608"/>
        <dbReference type="Rhea" id="RHEA-COMP:11060"/>
        <dbReference type="Rhea" id="RHEA-COMP:11605"/>
        <dbReference type="ChEBI" id="CHEBI:15378"/>
        <dbReference type="ChEBI" id="CHEBI:30013"/>
        <dbReference type="ChEBI" id="CHEBI:30616"/>
        <dbReference type="ChEBI" id="CHEBI:61977"/>
        <dbReference type="ChEBI" id="CHEBI:456216"/>
        <dbReference type="EC" id="2.7.11.1"/>
    </reaction>
</comment>
<accession>A0A6P5RCJ8</accession>
<dbReference type="Gene3D" id="3.30.200.20">
    <property type="entry name" value="Phosphorylase Kinase, domain 1"/>
    <property type="match status" value="1"/>
</dbReference>
<evidence type="ECO:0000256" key="6">
    <source>
        <dbReference type="ARBA" id="ARBA00022527"/>
    </source>
</evidence>
<evidence type="ECO:0000256" key="3">
    <source>
        <dbReference type="ARBA" id="ARBA00008684"/>
    </source>
</evidence>
<dbReference type="PANTHER" id="PTHR27008:SF596">
    <property type="entry name" value="OS02G0215500 PROTEIN"/>
    <property type="match status" value="1"/>
</dbReference>
<keyword evidence="11 24" id="KW-0732">Signal</keyword>
<feature type="binding site" evidence="22">
    <location>
        <position position="737"/>
    </location>
    <ligand>
        <name>ATP</name>
        <dbReference type="ChEBI" id="CHEBI:30616"/>
    </ligand>
</feature>
<keyword evidence="16 23" id="KW-1133">Transmembrane helix</keyword>
<evidence type="ECO:0000256" key="15">
    <source>
        <dbReference type="ARBA" id="ARBA00022840"/>
    </source>
</evidence>
<keyword evidence="7" id="KW-0597">Phosphoprotein</keyword>
<organism evidence="26 27">
    <name type="scientific">Prunus avium</name>
    <name type="common">Cherry</name>
    <name type="synonym">Cerasus avium</name>
    <dbReference type="NCBI Taxonomy" id="42229"/>
    <lineage>
        <taxon>Eukaryota</taxon>
        <taxon>Viridiplantae</taxon>
        <taxon>Streptophyta</taxon>
        <taxon>Embryophyta</taxon>
        <taxon>Tracheophyta</taxon>
        <taxon>Spermatophyta</taxon>
        <taxon>Magnoliopsida</taxon>
        <taxon>eudicotyledons</taxon>
        <taxon>Gunneridae</taxon>
        <taxon>Pentapetalae</taxon>
        <taxon>rosids</taxon>
        <taxon>fabids</taxon>
        <taxon>Rosales</taxon>
        <taxon>Rosaceae</taxon>
        <taxon>Amygdaloideae</taxon>
        <taxon>Amygdaleae</taxon>
        <taxon>Prunus</taxon>
    </lineage>
</organism>
<keyword evidence="14" id="KW-0418">Kinase</keyword>
<proteinExistence type="inferred from homology"/>
<dbReference type="InterPro" id="IPR032675">
    <property type="entry name" value="LRR_dom_sf"/>
</dbReference>
<dbReference type="PROSITE" id="PS00108">
    <property type="entry name" value="PROTEIN_KINASE_ST"/>
    <property type="match status" value="1"/>
</dbReference>
<comment type="similarity">
    <text evidence="3">Belongs to the protein kinase superfamily. Ser/Thr protein kinase family.</text>
</comment>
<dbReference type="SMART" id="SM00369">
    <property type="entry name" value="LRR_TYP"/>
    <property type="match status" value="7"/>
</dbReference>
<evidence type="ECO:0000256" key="18">
    <source>
        <dbReference type="ARBA" id="ARBA00023170"/>
    </source>
</evidence>
<feature type="chain" id="PRO_5027871574" description="non-specific serine/threonine protein kinase" evidence="24">
    <location>
        <begin position="30"/>
        <end position="1011"/>
    </location>
</feature>
<evidence type="ECO:0000256" key="7">
    <source>
        <dbReference type="ARBA" id="ARBA00022553"/>
    </source>
</evidence>
<dbReference type="GO" id="GO:0004674">
    <property type="term" value="F:protein serine/threonine kinase activity"/>
    <property type="evidence" value="ECO:0007669"/>
    <property type="project" value="UniProtKB-KW"/>
</dbReference>
<evidence type="ECO:0000313" key="26">
    <source>
        <dbReference type="Proteomes" id="UP000515124"/>
    </source>
</evidence>
<keyword evidence="6" id="KW-0723">Serine/threonine-protein kinase</keyword>
<keyword evidence="12" id="KW-0677">Repeat</keyword>
<evidence type="ECO:0000256" key="11">
    <source>
        <dbReference type="ARBA" id="ARBA00022729"/>
    </source>
</evidence>
<gene>
    <name evidence="27" type="primary">LOC110744789</name>
</gene>
<dbReference type="GO" id="GO:0005886">
    <property type="term" value="C:plasma membrane"/>
    <property type="evidence" value="ECO:0007669"/>
    <property type="project" value="UniProtKB-SubCell"/>
</dbReference>
<keyword evidence="19" id="KW-0325">Glycoprotein</keyword>
<dbReference type="InterPro" id="IPR013210">
    <property type="entry name" value="LRR_N_plant-typ"/>
</dbReference>
<feature type="transmembrane region" description="Helical" evidence="23">
    <location>
        <begin position="649"/>
        <end position="672"/>
    </location>
</feature>
<comment type="subcellular location">
    <subcellularLocation>
        <location evidence="1">Cell membrane</location>
        <topology evidence="1">Single-pass membrane protein</topology>
    </subcellularLocation>
    <subcellularLocation>
        <location evidence="2">Membrane</location>
        <topology evidence="2">Single-pass type I membrane protein</topology>
    </subcellularLocation>
</comment>
<evidence type="ECO:0000313" key="27">
    <source>
        <dbReference type="RefSeq" id="XP_021800497.1"/>
    </source>
</evidence>
<dbReference type="InterPro" id="IPR001611">
    <property type="entry name" value="Leu-rich_rpt"/>
</dbReference>
<evidence type="ECO:0000256" key="14">
    <source>
        <dbReference type="ARBA" id="ARBA00022777"/>
    </source>
</evidence>
<keyword evidence="17 23" id="KW-0472">Membrane</keyword>
<dbReference type="SUPFAM" id="SSF56112">
    <property type="entry name" value="Protein kinase-like (PK-like)"/>
    <property type="match status" value="1"/>
</dbReference>
<protein>
    <recommendedName>
        <fullName evidence="4">non-specific serine/threonine protein kinase</fullName>
        <ecNumber evidence="4">2.7.11.1</ecNumber>
    </recommendedName>
</protein>
<evidence type="ECO:0000256" key="10">
    <source>
        <dbReference type="ARBA" id="ARBA00022692"/>
    </source>
</evidence>
<keyword evidence="10 23" id="KW-0812">Transmembrane</keyword>
<sequence length="1011" mass="110453">MEVLVLKLILMYSLFNGVLLVCSMQMGLGGNETDRLALLAIKAQIKHDPHNVTSSWNESTHFCLWHGVTCSRRHRQRVTKLDLQSQKLAGSLSPHIGNLSFLKELELLNNSFTDGIPPEIGNLRRLQVLALRNNSFSGPIPYNISYCSNLIFMNFGFNGLVGKIPSEFGSLSKLRRFVVQSNNLTGEIPPSLGNLSSLEVLAATYNNLVGSIPSSLGRLKKLTFLSMGANKLSGTFPSSIFNLSALFTLSIIQNEIQGTIPSDLGKTLPNLQVFNIAINQFTGTIPSSISNATSLLRFQVQNNKLTGQVPDCQKLNDLQDFNIQHNHVGSSKDGDLNFLSGLTNATELRTLIIADNNLGGTLPTSISNLSTTLQTFWFKGNQLDGSIPDEIVNLVSLESLFMWDNHFTGNIPNNIGKLSMLVELDISMNELSGSIPSTLGNLTKLNKLSLEYNNLQGNIPSSLGECQSMQALDLSNNNLSGVIPQQVIGLTSLAMLLDLSSNHFTGSLPMEVGMLKNLGALDVSDNMLSGELPSSLGSCVRLEVLHLQGNFFNATIPSSMNSLRGIQDLDLSRNNFSGEIPKFLEGFVLVKSLNLSFNEFWGAIPTGGVFKNASAISITGNTKLCGGIANLQLPKCKSQNGGSSRSSKLIIPLVLSGLALLVIVMVMSYFFLCSSRRKRKEIPLSTLANNFLQVSYTTLLRATDEFSSANLIGAGSFGSVYKGILDDNDKHQLVAVKVFNLLRHGASKSFMAECEALRNIKHRNLVEIITACSSVDFHGNDFKALVYEYMDRGNLEEWLHPPTEIEEVREALNLEQRLDIAIDVACALDYLHNHCETPIVHCDLKPSNVLLDNEMTGHVSDFGLARFLSQQTGTNASKNPTSSIGIKGTVGYAAPEYGMGSEVSTNGDVYSFGILLLEMFVGKRPTDDMFKGDLNLHTFVKMAFPNRVMEIVDSTLFEGGTNERRVQKIEVCLNSIFRIGIECSAESPTDRLKNISDAASELHSIRDVLLG</sequence>
<evidence type="ECO:0000256" key="12">
    <source>
        <dbReference type="ARBA" id="ARBA00022737"/>
    </source>
</evidence>
<comment type="catalytic activity">
    <reaction evidence="21">
        <text>L-seryl-[protein] + ATP = O-phospho-L-seryl-[protein] + ADP + H(+)</text>
        <dbReference type="Rhea" id="RHEA:17989"/>
        <dbReference type="Rhea" id="RHEA-COMP:9863"/>
        <dbReference type="Rhea" id="RHEA-COMP:11604"/>
        <dbReference type="ChEBI" id="CHEBI:15378"/>
        <dbReference type="ChEBI" id="CHEBI:29999"/>
        <dbReference type="ChEBI" id="CHEBI:30616"/>
        <dbReference type="ChEBI" id="CHEBI:83421"/>
        <dbReference type="ChEBI" id="CHEBI:456216"/>
        <dbReference type="EC" id="2.7.11.1"/>
    </reaction>
</comment>
<evidence type="ECO:0000256" key="13">
    <source>
        <dbReference type="ARBA" id="ARBA00022741"/>
    </source>
</evidence>
<evidence type="ECO:0000256" key="22">
    <source>
        <dbReference type="PROSITE-ProRule" id="PRU10141"/>
    </source>
</evidence>
<keyword evidence="13 22" id="KW-0547">Nucleotide-binding</keyword>
<dbReference type="InterPro" id="IPR011009">
    <property type="entry name" value="Kinase-like_dom_sf"/>
</dbReference>
<evidence type="ECO:0000256" key="19">
    <source>
        <dbReference type="ARBA" id="ARBA00023180"/>
    </source>
</evidence>
<dbReference type="Pfam" id="PF00560">
    <property type="entry name" value="LRR_1"/>
    <property type="match status" value="10"/>
</dbReference>
<reference evidence="27" key="1">
    <citation type="submission" date="2025-08" db="UniProtKB">
        <authorList>
            <consortium name="RefSeq"/>
        </authorList>
    </citation>
    <scope>IDENTIFICATION</scope>
</reference>
<evidence type="ECO:0000256" key="20">
    <source>
        <dbReference type="ARBA" id="ARBA00047899"/>
    </source>
</evidence>
<keyword evidence="8" id="KW-0433">Leucine-rich repeat</keyword>
<feature type="domain" description="Protein kinase" evidence="25">
    <location>
        <begin position="706"/>
        <end position="977"/>
    </location>
</feature>
<dbReference type="AlphaFoldDB" id="A0A6P5RCJ8"/>
<evidence type="ECO:0000256" key="5">
    <source>
        <dbReference type="ARBA" id="ARBA00022475"/>
    </source>
</evidence>
<feature type="signal peptide" evidence="24">
    <location>
        <begin position="1"/>
        <end position="29"/>
    </location>
</feature>
<keyword evidence="18" id="KW-0675">Receptor</keyword>
<dbReference type="Gene3D" id="1.10.510.10">
    <property type="entry name" value="Transferase(Phosphotransferase) domain 1"/>
    <property type="match status" value="1"/>
</dbReference>